<evidence type="ECO:0000256" key="7">
    <source>
        <dbReference type="ARBA" id="ARBA00022801"/>
    </source>
</evidence>
<evidence type="ECO:0000256" key="9">
    <source>
        <dbReference type="ARBA" id="ARBA00023049"/>
    </source>
</evidence>
<dbReference type="GO" id="GO:0005615">
    <property type="term" value="C:extracellular space"/>
    <property type="evidence" value="ECO:0007669"/>
    <property type="project" value="TreeGrafter"/>
</dbReference>
<dbReference type="GO" id="GO:0004181">
    <property type="term" value="F:metallocarboxypeptidase activity"/>
    <property type="evidence" value="ECO:0007669"/>
    <property type="project" value="InterPro"/>
</dbReference>
<dbReference type="GO" id="GO:0008270">
    <property type="term" value="F:zinc ion binding"/>
    <property type="evidence" value="ECO:0007669"/>
    <property type="project" value="InterPro"/>
</dbReference>
<name>A0A183F6G9_HELPZ</name>
<dbReference type="Gene3D" id="3.40.630.10">
    <property type="entry name" value="Zn peptidases"/>
    <property type="match status" value="1"/>
</dbReference>
<keyword evidence="9" id="KW-0482">Metalloprotease</keyword>
<evidence type="ECO:0000256" key="3">
    <source>
        <dbReference type="ARBA" id="ARBA00022645"/>
    </source>
</evidence>
<gene>
    <name evidence="12" type="ORF">HPBE_LOCUS1762</name>
</gene>
<feature type="domain" description="Peptidase M14" evidence="11">
    <location>
        <begin position="1"/>
        <end position="194"/>
    </location>
</feature>
<evidence type="ECO:0000313" key="12">
    <source>
        <dbReference type="EMBL" id="VDO21180.1"/>
    </source>
</evidence>
<dbReference type="PANTHER" id="PTHR11705">
    <property type="entry name" value="PROTEASE FAMILY M14 CARBOXYPEPTIDASE A,B"/>
    <property type="match status" value="1"/>
</dbReference>
<accession>A0A3P7TGQ4</accession>
<dbReference type="FunFam" id="3.40.630.10:FF:000084">
    <property type="entry name" value="Carboxypeptidase B2"/>
    <property type="match status" value="1"/>
</dbReference>
<feature type="active site" description="Proton donor/acceptor" evidence="10">
    <location>
        <position position="157"/>
    </location>
</feature>
<comment type="similarity">
    <text evidence="2 10">Belongs to the peptidase M14 family.</text>
</comment>
<protein>
    <submittedName>
        <fullName evidence="14">Peptidase_M14 domain-containing protein</fullName>
    </submittedName>
</protein>
<evidence type="ECO:0000256" key="10">
    <source>
        <dbReference type="PROSITE-ProRule" id="PRU01379"/>
    </source>
</evidence>
<dbReference type="OrthoDB" id="3626597at2759"/>
<keyword evidence="8" id="KW-0862">Zinc</keyword>
<comment type="cofactor">
    <cofactor evidence="1">
        <name>Zn(2+)</name>
        <dbReference type="ChEBI" id="CHEBI:29105"/>
    </cofactor>
</comment>
<evidence type="ECO:0000256" key="4">
    <source>
        <dbReference type="ARBA" id="ARBA00022670"/>
    </source>
</evidence>
<evidence type="ECO:0000313" key="14">
    <source>
        <dbReference type="WBParaSite" id="HPBE_0000176101-mRNA-1"/>
    </source>
</evidence>
<dbReference type="EMBL" id="UZAH01002166">
    <property type="protein sequence ID" value="VDO21180.1"/>
    <property type="molecule type" value="Genomic_DNA"/>
</dbReference>
<evidence type="ECO:0000256" key="2">
    <source>
        <dbReference type="ARBA" id="ARBA00005988"/>
    </source>
</evidence>
<accession>A0A183F6G9</accession>
<dbReference type="AlphaFoldDB" id="A0A183F6G9"/>
<evidence type="ECO:0000256" key="6">
    <source>
        <dbReference type="ARBA" id="ARBA00022729"/>
    </source>
</evidence>
<dbReference type="PROSITE" id="PS00133">
    <property type="entry name" value="CARBOXYPEPT_ZN_2"/>
    <property type="match status" value="1"/>
</dbReference>
<evidence type="ECO:0000256" key="8">
    <source>
        <dbReference type="ARBA" id="ARBA00022833"/>
    </source>
</evidence>
<proteinExistence type="inferred from homology"/>
<keyword evidence="13" id="KW-1185">Reference proteome</keyword>
<dbReference type="WBParaSite" id="HPBE_0000176101-mRNA-1">
    <property type="protein sequence ID" value="HPBE_0000176101-mRNA-1"/>
    <property type="gene ID" value="HPBE_0000176101"/>
</dbReference>
<dbReference type="Proteomes" id="UP000050761">
    <property type="component" value="Unassembled WGS sequence"/>
</dbReference>
<dbReference type="PANTHER" id="PTHR11705:SF133">
    <property type="entry name" value="PEPTIDASE M14 CARBOXYPEPTIDASE A DOMAIN-CONTAINING PROTEIN"/>
    <property type="match status" value="1"/>
</dbReference>
<dbReference type="InterPro" id="IPR057247">
    <property type="entry name" value="CARBOXYPEPT_ZN_2"/>
</dbReference>
<keyword evidence="3" id="KW-0121">Carboxypeptidase</keyword>
<keyword evidence="7" id="KW-0378">Hydrolase</keyword>
<evidence type="ECO:0000256" key="5">
    <source>
        <dbReference type="ARBA" id="ARBA00022723"/>
    </source>
</evidence>
<evidence type="ECO:0000259" key="11">
    <source>
        <dbReference type="PROSITE" id="PS52035"/>
    </source>
</evidence>
<sequence length="222" mass="24939">MCGTECWSTAKEAETNSVVMETKMQRLRYVSGDECSRASGSSTNPCHETYHGPSAFSEPETLAVRDYLEANKPEAFITLHSYSQMWLIPYGHRKRSYPQDYHTALRPLAEKATKALYDLYGTKYQVGTGADLMYEASGGSHDWAKGSLKVNYAYLIELRPQNTAVGHGFLLPEREIPATGLETFEAIKVVAEEMVAQFVEPEIRRRVNSSQILVDFSPLLDK</sequence>
<dbReference type="PROSITE" id="PS52035">
    <property type="entry name" value="PEPTIDASE_M14"/>
    <property type="match status" value="1"/>
</dbReference>
<keyword evidence="4" id="KW-0645">Protease</keyword>
<reference evidence="12 13" key="1">
    <citation type="submission" date="2018-11" db="EMBL/GenBank/DDBJ databases">
        <authorList>
            <consortium name="Pathogen Informatics"/>
        </authorList>
    </citation>
    <scope>NUCLEOTIDE SEQUENCE [LARGE SCALE GENOMIC DNA]</scope>
</reference>
<dbReference type="Pfam" id="PF00246">
    <property type="entry name" value="Peptidase_M14"/>
    <property type="match status" value="1"/>
</dbReference>
<dbReference type="InterPro" id="IPR000834">
    <property type="entry name" value="Peptidase_M14"/>
</dbReference>
<evidence type="ECO:0000256" key="1">
    <source>
        <dbReference type="ARBA" id="ARBA00001947"/>
    </source>
</evidence>
<dbReference type="SUPFAM" id="SSF53187">
    <property type="entry name" value="Zn-dependent exopeptidases"/>
    <property type="match status" value="1"/>
</dbReference>
<organism evidence="13 14">
    <name type="scientific">Heligmosomoides polygyrus</name>
    <name type="common">Parasitic roundworm</name>
    <dbReference type="NCBI Taxonomy" id="6339"/>
    <lineage>
        <taxon>Eukaryota</taxon>
        <taxon>Metazoa</taxon>
        <taxon>Ecdysozoa</taxon>
        <taxon>Nematoda</taxon>
        <taxon>Chromadorea</taxon>
        <taxon>Rhabditida</taxon>
        <taxon>Rhabditina</taxon>
        <taxon>Rhabditomorpha</taxon>
        <taxon>Strongyloidea</taxon>
        <taxon>Heligmosomidae</taxon>
        <taxon>Heligmosomoides</taxon>
    </lineage>
</organism>
<keyword evidence="6" id="KW-0732">Signal</keyword>
<reference evidence="14" key="2">
    <citation type="submission" date="2019-09" db="UniProtKB">
        <authorList>
            <consortium name="WormBaseParasite"/>
        </authorList>
    </citation>
    <scope>IDENTIFICATION</scope>
</reference>
<keyword evidence="5" id="KW-0479">Metal-binding</keyword>
<dbReference type="SMART" id="SM00631">
    <property type="entry name" value="Zn_pept"/>
    <property type="match status" value="1"/>
</dbReference>
<evidence type="ECO:0000313" key="13">
    <source>
        <dbReference type="Proteomes" id="UP000050761"/>
    </source>
</evidence>
<dbReference type="GO" id="GO:0006508">
    <property type="term" value="P:proteolysis"/>
    <property type="evidence" value="ECO:0007669"/>
    <property type="project" value="UniProtKB-KW"/>
</dbReference>